<keyword evidence="2" id="KW-1185">Reference proteome</keyword>
<reference evidence="1 2" key="1">
    <citation type="journal article" date="2012" name="Vet. Microbiol.">
        <title>Comparative genomic analyses of the Taylorellae.</title>
        <authorList>
            <person name="Hauser H."/>
            <person name="Richter D.C."/>
            <person name="van Tonder A."/>
            <person name="Clark L."/>
            <person name="Preston A."/>
        </authorList>
    </citation>
    <scope>NUCLEOTIDE SEQUENCE [LARGE SCALE GENOMIC DNA]</scope>
    <source>
        <strain evidence="1 2">ATCC 35865</strain>
    </source>
</reference>
<name>A0ABN4AU65_9BURK</name>
<sequence>MRQAFTPAHSTFNDLDITTFEKLSLTALKGLSSCTCFESASIFRAD</sequence>
<accession>A0ABN4AU65</accession>
<organism evidence="1 2">
    <name type="scientific">Taylorella equigenitalis ATCC 35865</name>
    <dbReference type="NCBI Taxonomy" id="743973"/>
    <lineage>
        <taxon>Bacteria</taxon>
        <taxon>Pseudomonadati</taxon>
        <taxon>Pseudomonadota</taxon>
        <taxon>Betaproteobacteria</taxon>
        <taxon>Burkholderiales</taxon>
        <taxon>Alcaligenaceae</taxon>
        <taxon>Taylorella</taxon>
    </lineage>
</organism>
<protein>
    <submittedName>
        <fullName evidence="1">Uncharacterized protein</fullName>
    </submittedName>
</protein>
<evidence type="ECO:0000313" key="1">
    <source>
        <dbReference type="EMBL" id="AFN35244.1"/>
    </source>
</evidence>
<dbReference type="Proteomes" id="UP000003121">
    <property type="component" value="Chromosome"/>
</dbReference>
<evidence type="ECO:0000313" key="2">
    <source>
        <dbReference type="Proteomes" id="UP000003121"/>
    </source>
</evidence>
<dbReference type="EMBL" id="CP003264">
    <property type="protein sequence ID" value="AFN35244.1"/>
    <property type="molecule type" value="Genomic_DNA"/>
</dbReference>
<proteinExistence type="predicted"/>
<gene>
    <name evidence="1" type="ORF">KUI_0143</name>
</gene>